<comment type="caution">
    <text evidence="2">The sequence shown here is derived from an EMBL/GenBank/DDBJ whole genome shotgun (WGS) entry which is preliminary data.</text>
</comment>
<proteinExistence type="predicted"/>
<gene>
    <name evidence="2" type="ORF">H6P81_016070</name>
</gene>
<evidence type="ECO:0000313" key="2">
    <source>
        <dbReference type="EMBL" id="KAG9444730.1"/>
    </source>
</evidence>
<evidence type="ECO:0000313" key="3">
    <source>
        <dbReference type="Proteomes" id="UP000825729"/>
    </source>
</evidence>
<accession>A0AAV7E9D0</accession>
<protein>
    <submittedName>
        <fullName evidence="2">Uncharacterized protein</fullName>
    </submittedName>
</protein>
<dbReference type="Proteomes" id="UP000825729">
    <property type="component" value="Unassembled WGS sequence"/>
</dbReference>
<dbReference type="AlphaFoldDB" id="A0AAV7E9D0"/>
<reference evidence="2 3" key="1">
    <citation type="submission" date="2021-07" db="EMBL/GenBank/DDBJ databases">
        <title>The Aristolochia fimbriata genome: insights into angiosperm evolution, floral development and chemical biosynthesis.</title>
        <authorList>
            <person name="Jiao Y."/>
        </authorList>
    </citation>
    <scope>NUCLEOTIDE SEQUENCE [LARGE SCALE GENOMIC DNA]</scope>
    <source>
        <strain evidence="2">IBCAS-2021</strain>
        <tissue evidence="2">Leaf</tissue>
    </source>
</reference>
<feature type="compositionally biased region" description="Low complexity" evidence="1">
    <location>
        <begin position="90"/>
        <end position="118"/>
    </location>
</feature>
<dbReference type="EMBL" id="JAINDJ010000006">
    <property type="protein sequence ID" value="KAG9444730.1"/>
    <property type="molecule type" value="Genomic_DNA"/>
</dbReference>
<organism evidence="2 3">
    <name type="scientific">Aristolochia fimbriata</name>
    <name type="common">White veined hardy Dutchman's pipe vine</name>
    <dbReference type="NCBI Taxonomy" id="158543"/>
    <lineage>
        <taxon>Eukaryota</taxon>
        <taxon>Viridiplantae</taxon>
        <taxon>Streptophyta</taxon>
        <taxon>Embryophyta</taxon>
        <taxon>Tracheophyta</taxon>
        <taxon>Spermatophyta</taxon>
        <taxon>Magnoliopsida</taxon>
        <taxon>Magnoliidae</taxon>
        <taxon>Piperales</taxon>
        <taxon>Aristolochiaceae</taxon>
        <taxon>Aristolochia</taxon>
    </lineage>
</organism>
<sequence length="216" mass="22232">MGPPRGGDGIGTFMAPWLAGYIRDFPQGNRLAAQGAGQPLAWRMGACPAPLAVKARGQLQFLARGSGAGLSLGAKTPLRVRPAPRRQAQRQRVTPAPLAPGARGRPAALACQAAHGAGQPPPVSARHDGAACPSGPAQGKERPKWPVATLLSNFEVFDLSRSAGPFGAPLPILTCCAGAYGAFGFAMRAGNGRMRTLAASRKWCTLDIALAVLPAV</sequence>
<keyword evidence="3" id="KW-1185">Reference proteome</keyword>
<evidence type="ECO:0000256" key="1">
    <source>
        <dbReference type="SAM" id="MobiDB-lite"/>
    </source>
</evidence>
<name>A0AAV7E9D0_ARIFI</name>
<feature type="region of interest" description="Disordered" evidence="1">
    <location>
        <begin position="80"/>
        <end position="142"/>
    </location>
</feature>